<organism evidence="1 2">
    <name type="scientific">Puccinia graminis f. sp. tritici</name>
    <dbReference type="NCBI Taxonomy" id="56615"/>
    <lineage>
        <taxon>Eukaryota</taxon>
        <taxon>Fungi</taxon>
        <taxon>Dikarya</taxon>
        <taxon>Basidiomycota</taxon>
        <taxon>Pucciniomycotina</taxon>
        <taxon>Pucciniomycetes</taxon>
        <taxon>Pucciniales</taxon>
        <taxon>Pucciniaceae</taxon>
        <taxon>Puccinia</taxon>
    </lineage>
</organism>
<accession>A0A5B0SIL2</accession>
<name>A0A5B0SIL2_PUCGR</name>
<dbReference type="EMBL" id="VDEP01000035">
    <property type="protein sequence ID" value="KAA1136384.1"/>
    <property type="molecule type" value="Genomic_DNA"/>
</dbReference>
<dbReference type="Proteomes" id="UP000325313">
    <property type="component" value="Unassembled WGS sequence"/>
</dbReference>
<comment type="caution">
    <text evidence="1">The sequence shown here is derived from an EMBL/GenBank/DDBJ whole genome shotgun (WGS) entry which is preliminary data.</text>
</comment>
<reference evidence="1 2" key="1">
    <citation type="submission" date="2019-05" db="EMBL/GenBank/DDBJ databases">
        <title>Emergence of the Ug99 lineage of the wheat stem rust pathogen through somatic hybridization.</title>
        <authorList>
            <person name="Li F."/>
            <person name="Upadhyaya N.M."/>
            <person name="Sperschneider J."/>
            <person name="Matny O."/>
            <person name="Nguyen-Phuc H."/>
            <person name="Mago R."/>
            <person name="Raley C."/>
            <person name="Miller M.E."/>
            <person name="Silverstein K.A.T."/>
            <person name="Henningsen E."/>
            <person name="Hirsch C.D."/>
            <person name="Visser B."/>
            <person name="Pretorius Z.A."/>
            <person name="Steffenson B.J."/>
            <person name="Schwessinger B."/>
            <person name="Dodds P.N."/>
            <person name="Figueroa M."/>
        </authorList>
    </citation>
    <scope>NUCLEOTIDE SEQUENCE [LARGE SCALE GENOMIC DNA]</scope>
    <source>
        <strain evidence="1 2">Ug99</strain>
    </source>
</reference>
<sequence>MPPRKPTPRRVVCTCATCSKFIYIDPSTGAIEKGQEVDSQTRKSHLASQELVSTYARAAEEEYSPRDDTAYAHDWPPDYLDDPIIPGPSGEDRQLVESLAGLSIQPSNTPNPINTLNTCAPTDTSNEVEEIIEDIAGLFIQPRLEYDCSRFYKLASWHHVSPSITLVKLKTALLYVTQTCSLYTSSCMLKLDRQLIELVTTQGLKHRSKPQPLSISSQLALSDLLQDTRTVWNCSASE</sequence>
<protein>
    <submittedName>
        <fullName evidence="1">Uncharacterized protein</fullName>
    </submittedName>
</protein>
<dbReference type="AlphaFoldDB" id="A0A5B0SIL2"/>
<gene>
    <name evidence="1" type="ORF">PGTUg99_029261</name>
</gene>
<evidence type="ECO:0000313" key="2">
    <source>
        <dbReference type="Proteomes" id="UP000325313"/>
    </source>
</evidence>
<proteinExistence type="predicted"/>
<evidence type="ECO:0000313" key="1">
    <source>
        <dbReference type="EMBL" id="KAA1136384.1"/>
    </source>
</evidence>